<dbReference type="AlphaFoldDB" id="A0A6J7QKQ3"/>
<reference evidence="2" key="1">
    <citation type="submission" date="2020-05" db="EMBL/GenBank/DDBJ databases">
        <authorList>
            <person name="Chiriac C."/>
            <person name="Salcher M."/>
            <person name="Ghai R."/>
            <person name="Kavagutti S V."/>
        </authorList>
    </citation>
    <scope>NUCLEOTIDE SEQUENCE</scope>
</reference>
<dbReference type="EMBL" id="CAFBQU010000015">
    <property type="protein sequence ID" value="CAB5064580.1"/>
    <property type="molecule type" value="Genomic_DNA"/>
</dbReference>
<evidence type="ECO:0000313" key="2">
    <source>
        <dbReference type="EMBL" id="CAB5016233.1"/>
    </source>
</evidence>
<evidence type="ECO:0000313" key="3">
    <source>
        <dbReference type="EMBL" id="CAB5064580.1"/>
    </source>
</evidence>
<organism evidence="2">
    <name type="scientific">freshwater metagenome</name>
    <dbReference type="NCBI Taxonomy" id="449393"/>
    <lineage>
        <taxon>unclassified sequences</taxon>
        <taxon>metagenomes</taxon>
        <taxon>ecological metagenomes</taxon>
    </lineage>
</organism>
<keyword evidence="1" id="KW-1133">Transmembrane helix</keyword>
<keyword evidence="1" id="KW-0812">Transmembrane</keyword>
<sequence length="56" mass="5624">MAKWRHALALGIGLIGAVVAVVSGGDPAALSIALGGGLSTGLGYWIGALLHRRRDS</sequence>
<evidence type="ECO:0000256" key="1">
    <source>
        <dbReference type="SAM" id="Phobius"/>
    </source>
</evidence>
<keyword evidence="1" id="KW-0472">Membrane</keyword>
<gene>
    <name evidence="2" type="ORF">UFOPK4098_00594</name>
    <name evidence="3" type="ORF">UFOPK4347_00770</name>
</gene>
<protein>
    <submittedName>
        <fullName evidence="2">Unannotated protein</fullName>
    </submittedName>
</protein>
<proteinExistence type="predicted"/>
<feature type="transmembrane region" description="Helical" evidence="1">
    <location>
        <begin position="30"/>
        <end position="50"/>
    </location>
</feature>
<dbReference type="EMBL" id="CAFBPN010000021">
    <property type="protein sequence ID" value="CAB5016233.1"/>
    <property type="molecule type" value="Genomic_DNA"/>
</dbReference>
<name>A0A6J7QKQ3_9ZZZZ</name>
<accession>A0A6J7QKQ3</accession>